<name>A0ABT1IDV5_9PSEU</name>
<evidence type="ECO:0000256" key="5">
    <source>
        <dbReference type="ARBA" id="ARBA00041201"/>
    </source>
</evidence>
<evidence type="ECO:0000256" key="1">
    <source>
        <dbReference type="ARBA" id="ARBA00022553"/>
    </source>
</evidence>
<dbReference type="InterPro" id="IPR039420">
    <property type="entry name" value="WalR-like"/>
</dbReference>
<dbReference type="Proteomes" id="UP001205185">
    <property type="component" value="Unassembled WGS sequence"/>
</dbReference>
<protein>
    <recommendedName>
        <fullName evidence="5">Sensory transduction protein RegX3</fullName>
    </recommendedName>
</protein>
<dbReference type="InterPro" id="IPR001867">
    <property type="entry name" value="OmpR/PhoB-type_DNA-bd"/>
</dbReference>
<evidence type="ECO:0000256" key="3">
    <source>
        <dbReference type="ARBA" id="ARBA00023125"/>
    </source>
</evidence>
<keyword evidence="1" id="KW-0597">Phosphoprotein</keyword>
<evidence type="ECO:0000259" key="8">
    <source>
        <dbReference type="PROSITE" id="PS50110"/>
    </source>
</evidence>
<feature type="domain" description="Response regulatory" evidence="8">
    <location>
        <begin position="3"/>
        <end position="114"/>
    </location>
</feature>
<evidence type="ECO:0000256" key="6">
    <source>
        <dbReference type="PROSITE-ProRule" id="PRU00169"/>
    </source>
</evidence>
<accession>A0ABT1IDV5</accession>
<dbReference type="EMBL" id="JAMTCO010000008">
    <property type="protein sequence ID" value="MCP2270810.1"/>
    <property type="molecule type" value="Genomic_DNA"/>
</dbReference>
<dbReference type="CDD" id="cd00383">
    <property type="entry name" value="trans_reg_C"/>
    <property type="match status" value="1"/>
</dbReference>
<evidence type="ECO:0000313" key="10">
    <source>
        <dbReference type="EMBL" id="MCP2270810.1"/>
    </source>
</evidence>
<dbReference type="Gene3D" id="1.10.10.10">
    <property type="entry name" value="Winged helix-like DNA-binding domain superfamily/Winged helix DNA-binding domain"/>
    <property type="match status" value="1"/>
</dbReference>
<evidence type="ECO:0000259" key="9">
    <source>
        <dbReference type="PROSITE" id="PS51755"/>
    </source>
</evidence>
<dbReference type="SMART" id="SM00448">
    <property type="entry name" value="REC"/>
    <property type="match status" value="1"/>
</dbReference>
<evidence type="ECO:0000256" key="2">
    <source>
        <dbReference type="ARBA" id="ARBA00023015"/>
    </source>
</evidence>
<keyword evidence="2" id="KW-0805">Transcription regulation</keyword>
<dbReference type="PANTHER" id="PTHR48111">
    <property type="entry name" value="REGULATOR OF RPOS"/>
    <property type="match status" value="1"/>
</dbReference>
<gene>
    <name evidence="10" type="ORF">LV75_003322</name>
</gene>
<dbReference type="Gene3D" id="3.40.50.2300">
    <property type="match status" value="1"/>
</dbReference>
<dbReference type="SUPFAM" id="SSF46894">
    <property type="entry name" value="C-terminal effector domain of the bipartite response regulators"/>
    <property type="match status" value="1"/>
</dbReference>
<keyword evidence="3 7" id="KW-0238">DNA-binding</keyword>
<proteinExistence type="predicted"/>
<reference evidence="10 11" key="1">
    <citation type="submission" date="2022-06" db="EMBL/GenBank/DDBJ databases">
        <title>Genomic Encyclopedia of Archaeal and Bacterial Type Strains, Phase II (KMG-II): from individual species to whole genera.</title>
        <authorList>
            <person name="Goeker M."/>
        </authorList>
    </citation>
    <scope>NUCLEOTIDE SEQUENCE [LARGE SCALE GENOMIC DNA]</scope>
    <source>
        <strain evidence="10 11">DSM 44255</strain>
    </source>
</reference>
<dbReference type="Pfam" id="PF00486">
    <property type="entry name" value="Trans_reg_C"/>
    <property type="match status" value="1"/>
</dbReference>
<sequence length="222" mass="24487">MLRVLFVSGDSERVDRIGTELRGRGFDLTRVATGAAAIGSRAEADVVLLNLDLPDLDGIEVCRRIRSGTVVPMIGMIAESSPLERVLALRAGLDVCLSKPCGTPEIIARINTVTRRTRARCVGGRALRYGALEIDVPAREVRLRGTAIRLTRKEFDLLHLLASRPGVTFDRRQILAEVWDDDNAWMRRSRTIDTHVNSIRRKLGGLAAISTQRGVGFRFSAT</sequence>
<dbReference type="RefSeq" id="WP_253887782.1">
    <property type="nucleotide sequence ID" value="NZ_BAAAVB010000013.1"/>
</dbReference>
<keyword evidence="4" id="KW-0804">Transcription</keyword>
<dbReference type="InterPro" id="IPR036388">
    <property type="entry name" value="WH-like_DNA-bd_sf"/>
</dbReference>
<organism evidence="10 11">
    <name type="scientific">Actinokineospora diospyrosa</name>
    <dbReference type="NCBI Taxonomy" id="103728"/>
    <lineage>
        <taxon>Bacteria</taxon>
        <taxon>Bacillati</taxon>
        <taxon>Actinomycetota</taxon>
        <taxon>Actinomycetes</taxon>
        <taxon>Pseudonocardiales</taxon>
        <taxon>Pseudonocardiaceae</taxon>
        <taxon>Actinokineospora</taxon>
    </lineage>
</organism>
<feature type="domain" description="OmpR/PhoB-type" evidence="9">
    <location>
        <begin position="124"/>
        <end position="221"/>
    </location>
</feature>
<dbReference type="PROSITE" id="PS50110">
    <property type="entry name" value="RESPONSE_REGULATORY"/>
    <property type="match status" value="1"/>
</dbReference>
<evidence type="ECO:0000313" key="11">
    <source>
        <dbReference type="Proteomes" id="UP001205185"/>
    </source>
</evidence>
<dbReference type="InterPro" id="IPR001789">
    <property type="entry name" value="Sig_transdc_resp-reg_receiver"/>
</dbReference>
<dbReference type="InterPro" id="IPR016032">
    <property type="entry name" value="Sig_transdc_resp-reg_C-effctor"/>
</dbReference>
<dbReference type="GO" id="GO:0003677">
    <property type="term" value="F:DNA binding"/>
    <property type="evidence" value="ECO:0007669"/>
    <property type="project" value="UniProtKB-KW"/>
</dbReference>
<comment type="caution">
    <text evidence="10">The sequence shown here is derived from an EMBL/GenBank/DDBJ whole genome shotgun (WGS) entry which is preliminary data.</text>
</comment>
<dbReference type="SMART" id="SM00862">
    <property type="entry name" value="Trans_reg_C"/>
    <property type="match status" value="1"/>
</dbReference>
<dbReference type="PANTHER" id="PTHR48111:SF72">
    <property type="entry name" value="SENSORY TRANSDUCTION PROTEIN REGX3"/>
    <property type="match status" value="1"/>
</dbReference>
<feature type="DNA-binding region" description="OmpR/PhoB-type" evidence="7">
    <location>
        <begin position="124"/>
        <end position="221"/>
    </location>
</feature>
<evidence type="ECO:0000256" key="7">
    <source>
        <dbReference type="PROSITE-ProRule" id="PRU01091"/>
    </source>
</evidence>
<evidence type="ECO:0000256" key="4">
    <source>
        <dbReference type="ARBA" id="ARBA00023163"/>
    </source>
</evidence>
<dbReference type="InterPro" id="IPR011006">
    <property type="entry name" value="CheY-like_superfamily"/>
</dbReference>
<comment type="caution">
    <text evidence="6">Lacks conserved residue(s) required for the propagation of feature annotation.</text>
</comment>
<dbReference type="SUPFAM" id="SSF52172">
    <property type="entry name" value="CheY-like"/>
    <property type="match status" value="1"/>
</dbReference>
<dbReference type="Pfam" id="PF00072">
    <property type="entry name" value="Response_reg"/>
    <property type="match status" value="1"/>
</dbReference>
<keyword evidence="11" id="KW-1185">Reference proteome</keyword>
<dbReference type="PROSITE" id="PS51755">
    <property type="entry name" value="OMPR_PHOB"/>
    <property type="match status" value="1"/>
</dbReference>